<evidence type="ECO:0000313" key="2">
    <source>
        <dbReference type="EMBL" id="TNN84133.1"/>
    </source>
</evidence>
<evidence type="ECO:0000313" key="3">
    <source>
        <dbReference type="Proteomes" id="UP000314294"/>
    </source>
</evidence>
<protein>
    <submittedName>
        <fullName evidence="2">Uncharacterized protein</fullName>
    </submittedName>
</protein>
<proteinExistence type="predicted"/>
<keyword evidence="3" id="KW-1185">Reference proteome</keyword>
<gene>
    <name evidence="2" type="ORF">EYF80_005460</name>
</gene>
<dbReference type="AlphaFoldDB" id="A0A4Z2J3P7"/>
<accession>A0A4Z2J3P7</accession>
<comment type="caution">
    <text evidence="2">The sequence shown here is derived from an EMBL/GenBank/DDBJ whole genome shotgun (WGS) entry which is preliminary data.</text>
</comment>
<feature type="compositionally biased region" description="Polar residues" evidence="1">
    <location>
        <begin position="59"/>
        <end position="78"/>
    </location>
</feature>
<dbReference type="Proteomes" id="UP000314294">
    <property type="component" value="Unassembled WGS sequence"/>
</dbReference>
<reference evidence="2 3" key="1">
    <citation type="submission" date="2019-03" db="EMBL/GenBank/DDBJ databases">
        <title>First draft genome of Liparis tanakae, snailfish: a comprehensive survey of snailfish specific genes.</title>
        <authorList>
            <person name="Kim W."/>
            <person name="Song I."/>
            <person name="Jeong J.-H."/>
            <person name="Kim D."/>
            <person name="Kim S."/>
            <person name="Ryu S."/>
            <person name="Song J.Y."/>
            <person name="Lee S.K."/>
        </authorList>
    </citation>
    <scope>NUCLEOTIDE SEQUENCE [LARGE SCALE GENOMIC DNA]</scope>
    <source>
        <tissue evidence="2">Muscle</tissue>
    </source>
</reference>
<organism evidence="2 3">
    <name type="scientific">Liparis tanakae</name>
    <name type="common">Tanaka's snailfish</name>
    <dbReference type="NCBI Taxonomy" id="230148"/>
    <lineage>
        <taxon>Eukaryota</taxon>
        <taxon>Metazoa</taxon>
        <taxon>Chordata</taxon>
        <taxon>Craniata</taxon>
        <taxon>Vertebrata</taxon>
        <taxon>Euteleostomi</taxon>
        <taxon>Actinopterygii</taxon>
        <taxon>Neopterygii</taxon>
        <taxon>Teleostei</taxon>
        <taxon>Neoteleostei</taxon>
        <taxon>Acanthomorphata</taxon>
        <taxon>Eupercaria</taxon>
        <taxon>Perciformes</taxon>
        <taxon>Cottioidei</taxon>
        <taxon>Cottales</taxon>
        <taxon>Liparidae</taxon>
        <taxon>Liparis</taxon>
    </lineage>
</organism>
<name>A0A4Z2J3P7_9TELE</name>
<feature type="compositionally biased region" description="Basic and acidic residues" evidence="1">
    <location>
        <begin position="38"/>
        <end position="48"/>
    </location>
</feature>
<feature type="region of interest" description="Disordered" evidence="1">
    <location>
        <begin position="18"/>
        <end position="78"/>
    </location>
</feature>
<dbReference type="EMBL" id="SRLO01000028">
    <property type="protein sequence ID" value="TNN84133.1"/>
    <property type="molecule type" value="Genomic_DNA"/>
</dbReference>
<evidence type="ECO:0000256" key="1">
    <source>
        <dbReference type="SAM" id="MobiDB-lite"/>
    </source>
</evidence>
<sequence length="78" mass="8906">MMPGHLLVARDRWRAPLCGPRADQDMRRSRPLQRGAPYRREAVIHETGDLSPSVPPSRVQYSKPSDQCPQTRSSPRQN</sequence>